<dbReference type="PANTHER" id="PTHR10663:SF405">
    <property type="entry name" value="ARF GUANINE NUCLEOTIDE EXCHANGE FACTOR SYT1"/>
    <property type="match status" value="1"/>
</dbReference>
<dbReference type="GO" id="GO:0005085">
    <property type="term" value="F:guanyl-nucleotide exchange factor activity"/>
    <property type="evidence" value="ECO:0007669"/>
    <property type="project" value="InterPro"/>
</dbReference>
<dbReference type="InterPro" id="IPR000904">
    <property type="entry name" value="Sec7_dom"/>
</dbReference>
<evidence type="ECO:0000259" key="3">
    <source>
        <dbReference type="PROSITE" id="PS50190"/>
    </source>
</evidence>
<dbReference type="PROSITE" id="PS50003">
    <property type="entry name" value="PH_DOMAIN"/>
    <property type="match status" value="1"/>
</dbReference>
<dbReference type="AlphaFoldDB" id="A0A067M2W2"/>
<dbReference type="PROSITE" id="PS50190">
    <property type="entry name" value="SEC7"/>
    <property type="match status" value="1"/>
</dbReference>
<evidence type="ECO:0000259" key="2">
    <source>
        <dbReference type="PROSITE" id="PS50003"/>
    </source>
</evidence>
<feature type="compositionally biased region" description="Polar residues" evidence="1">
    <location>
        <begin position="781"/>
        <end position="805"/>
    </location>
</feature>
<dbReference type="HOGENOM" id="CLU_305870_0_0_1"/>
<proteinExistence type="predicted"/>
<feature type="domain" description="SEC7" evidence="3">
    <location>
        <begin position="5"/>
        <end position="160"/>
    </location>
</feature>
<dbReference type="EMBL" id="KL198148">
    <property type="protein sequence ID" value="KDQ06212.1"/>
    <property type="molecule type" value="Genomic_DNA"/>
</dbReference>
<evidence type="ECO:0000313" key="4">
    <source>
        <dbReference type="EMBL" id="KDQ06212.1"/>
    </source>
</evidence>
<dbReference type="PANTHER" id="PTHR10663">
    <property type="entry name" value="GUANYL-NUCLEOTIDE EXCHANGE FACTOR"/>
    <property type="match status" value="1"/>
</dbReference>
<dbReference type="InterPro" id="IPR011993">
    <property type="entry name" value="PH-like_dom_sf"/>
</dbReference>
<reference evidence="5" key="1">
    <citation type="journal article" date="2014" name="Proc. Natl. Acad. Sci. U.S.A.">
        <title>Extensive sampling of basidiomycete genomes demonstrates inadequacy of the white-rot/brown-rot paradigm for wood decay fungi.</title>
        <authorList>
            <person name="Riley R."/>
            <person name="Salamov A.A."/>
            <person name="Brown D.W."/>
            <person name="Nagy L.G."/>
            <person name="Floudas D."/>
            <person name="Held B.W."/>
            <person name="Levasseur A."/>
            <person name="Lombard V."/>
            <person name="Morin E."/>
            <person name="Otillar R."/>
            <person name="Lindquist E.A."/>
            <person name="Sun H."/>
            <person name="LaButti K.M."/>
            <person name="Schmutz J."/>
            <person name="Jabbour D."/>
            <person name="Luo H."/>
            <person name="Baker S.E."/>
            <person name="Pisabarro A.G."/>
            <person name="Walton J.D."/>
            <person name="Blanchette R.A."/>
            <person name="Henrissat B."/>
            <person name="Martin F."/>
            <person name="Cullen D."/>
            <person name="Hibbett D.S."/>
            <person name="Grigoriev I.V."/>
        </authorList>
    </citation>
    <scope>NUCLEOTIDE SEQUENCE [LARGE SCALE GENOMIC DNA]</scope>
    <source>
        <strain evidence="5">FD-172 SS1</strain>
    </source>
</reference>
<keyword evidence="5" id="KW-1185">Reference proteome</keyword>
<feature type="region of interest" description="Disordered" evidence="1">
    <location>
        <begin position="254"/>
        <end position="277"/>
    </location>
</feature>
<feature type="region of interest" description="Disordered" evidence="1">
    <location>
        <begin position="666"/>
        <end position="713"/>
    </location>
</feature>
<feature type="compositionally biased region" description="Low complexity" evidence="1">
    <location>
        <begin position="702"/>
        <end position="713"/>
    </location>
</feature>
<dbReference type="CDD" id="cd00171">
    <property type="entry name" value="Sec7"/>
    <property type="match status" value="1"/>
</dbReference>
<dbReference type="SUPFAM" id="SSF48425">
    <property type="entry name" value="Sec7 domain"/>
    <property type="match status" value="1"/>
</dbReference>
<dbReference type="SUPFAM" id="SSF50729">
    <property type="entry name" value="PH domain-like"/>
    <property type="match status" value="1"/>
</dbReference>
<dbReference type="Proteomes" id="UP000027195">
    <property type="component" value="Unassembled WGS sequence"/>
</dbReference>
<dbReference type="InterPro" id="IPR035999">
    <property type="entry name" value="Sec7_dom_sf"/>
</dbReference>
<feature type="compositionally biased region" description="Polar residues" evidence="1">
    <location>
        <begin position="754"/>
        <end position="763"/>
    </location>
</feature>
<organism evidence="4 5">
    <name type="scientific">Botryobasidium botryosum (strain FD-172 SS1)</name>
    <dbReference type="NCBI Taxonomy" id="930990"/>
    <lineage>
        <taxon>Eukaryota</taxon>
        <taxon>Fungi</taxon>
        <taxon>Dikarya</taxon>
        <taxon>Basidiomycota</taxon>
        <taxon>Agaricomycotina</taxon>
        <taxon>Agaricomycetes</taxon>
        <taxon>Cantharellales</taxon>
        <taxon>Botryobasidiaceae</taxon>
        <taxon>Botryobasidium</taxon>
    </lineage>
</organism>
<name>A0A067M2W2_BOTB1</name>
<dbReference type="Pfam" id="PF01369">
    <property type="entry name" value="Sec7"/>
    <property type="match status" value="1"/>
</dbReference>
<evidence type="ECO:0000313" key="5">
    <source>
        <dbReference type="Proteomes" id="UP000027195"/>
    </source>
</evidence>
<protein>
    <recommendedName>
        <fullName evidence="6">SEC7 domain-containing protein</fullName>
    </recommendedName>
</protein>
<feature type="compositionally biased region" description="Polar residues" evidence="1">
    <location>
        <begin position="728"/>
        <end position="737"/>
    </location>
</feature>
<dbReference type="SMART" id="SM00233">
    <property type="entry name" value="PH"/>
    <property type="match status" value="1"/>
</dbReference>
<dbReference type="SMART" id="SM00222">
    <property type="entry name" value="Sec7"/>
    <property type="match status" value="1"/>
</dbReference>
<dbReference type="FunFam" id="1.10.1000.11:FF:000002">
    <property type="entry name" value="Cytohesin 1"/>
    <property type="match status" value="1"/>
</dbReference>
<dbReference type="InterPro" id="IPR001849">
    <property type="entry name" value="PH_domain"/>
</dbReference>
<gene>
    <name evidence="4" type="ORF">BOTBODRAFT_60713</name>
</gene>
<dbReference type="Gene3D" id="2.30.29.30">
    <property type="entry name" value="Pleckstrin-homology domain (PH domain)/Phosphotyrosine-binding domain (PTB)"/>
    <property type="match status" value="1"/>
</dbReference>
<dbReference type="GO" id="GO:0032012">
    <property type="term" value="P:regulation of ARF protein signal transduction"/>
    <property type="evidence" value="ECO:0007669"/>
    <property type="project" value="InterPro"/>
</dbReference>
<dbReference type="InterPro" id="IPR023394">
    <property type="entry name" value="Sec7_C_sf"/>
</dbReference>
<dbReference type="InterPro" id="IPR041681">
    <property type="entry name" value="PH_9"/>
</dbReference>
<dbReference type="Gene3D" id="1.10.1000.11">
    <property type="entry name" value="Arf Nucleotide-binding Site Opener,domain 2"/>
    <property type="match status" value="1"/>
</dbReference>
<evidence type="ECO:0000256" key="1">
    <source>
        <dbReference type="SAM" id="MobiDB-lite"/>
    </source>
</evidence>
<dbReference type="OrthoDB" id="430364at2759"/>
<sequence length="841" mass="91574">MLPKVVPPEPKVDEETPEAWLERLSEVVSKANIAGVLASSTDSFYSRALQAYISRFDFTTDPLDVALRKLLMDLSLPRETQQIDRVMEAFAKRYESCNPGLFVSQDHPYILAFSLMMLHTDAFNKSNKNKMTKADYIKNTRLPGIPSEVLDCFFDNITFAPFIFIEDDLNAGVLSDSSADNVSNPAGGGSTLLGKPKIDPYFLIAQKLLDPLRAEVESHIPTRNPFRFTGPAGMWNEQELQRAFATAESIEIHEPTRRKSAPLPSFPESDEEADHRGKTVKVTKIGVLSRKEDLAEGGRKASSRKWKDWSVILTGSQLLFLKDTAWAGMLLGDETASVNFSQFKPDEWVSIKDAIALYDLTYDKYPNAFRLVLSNGRQLLLKALDDTDLGEWMSRINYVSAFKSHNVRMRPTGMTGHQAMSAGAAAAKSHFNDLKRDNNRLGPCFPSTASPSPPGLATEFLAEFPRSPSAPITSHTTSSKKLHAMLNGVSHSIDLETPGPSDGGLEDTFNEIKAELAARSGAGMMRSHGIRAVSLGSNASSVHKVKLVTKESQRQHGADSRGDVIRSLIGDLDMKIATLQAALEADFRLARNLAVLTPFQRSTRERVQAAVAPVARRVRKLRMDLAKLVCHRDVLKADLSASEKERQLIREVAMLAATNELRMRKNSTNVPGAAGSIHSGKGDGISSPAKSVPGSAHERPQSSSTAFYSAASSPEATNLALPLEEETNASGRDSGSNDLLRASTEDAPGDRDQSPISNQSSLSLGAPSSVPSGRPSLEAPTPSSAVSTSELATPARNSSTGSNESEQAEEWNKTRAAKRVSLVTVPSNLHRLSSRAWFTYA</sequence>
<dbReference type="STRING" id="930990.A0A067M2W2"/>
<dbReference type="Pfam" id="PF15410">
    <property type="entry name" value="PH_9"/>
    <property type="match status" value="1"/>
</dbReference>
<accession>A0A067M2W2</accession>
<feature type="domain" description="PH" evidence="2">
    <location>
        <begin position="281"/>
        <end position="401"/>
    </location>
</feature>
<evidence type="ECO:0008006" key="6">
    <source>
        <dbReference type="Google" id="ProtNLM"/>
    </source>
</evidence>
<feature type="region of interest" description="Disordered" evidence="1">
    <location>
        <begin position="727"/>
        <end position="817"/>
    </location>
</feature>
<dbReference type="InParanoid" id="A0A067M2W2"/>